<feature type="domain" description="Homeobox" evidence="9">
    <location>
        <begin position="325"/>
        <end position="385"/>
    </location>
</feature>
<name>A0A1B0FDU1_GLOMM</name>
<dbReference type="GO" id="GO:0005634">
    <property type="term" value="C:nucleus"/>
    <property type="evidence" value="ECO:0007669"/>
    <property type="project" value="UniProtKB-SubCell"/>
</dbReference>
<dbReference type="InterPro" id="IPR020479">
    <property type="entry name" value="HD_metazoa"/>
</dbReference>
<evidence type="ECO:0000256" key="7">
    <source>
        <dbReference type="RuleBase" id="RU000682"/>
    </source>
</evidence>
<dbReference type="Pfam" id="PF00046">
    <property type="entry name" value="Homeodomain"/>
    <property type="match status" value="1"/>
</dbReference>
<dbReference type="VEuPathDB" id="VectorBase:GMOY001767"/>
<dbReference type="PROSITE" id="PS00027">
    <property type="entry name" value="HOMEOBOX_1"/>
    <property type="match status" value="1"/>
</dbReference>
<evidence type="ECO:0000256" key="8">
    <source>
        <dbReference type="SAM" id="MobiDB-lite"/>
    </source>
</evidence>
<evidence type="ECO:0000313" key="10">
    <source>
        <dbReference type="EnsemblMetazoa" id="GMOY001767-PA"/>
    </source>
</evidence>
<comment type="similarity">
    <text evidence="5">Belongs to the H2.0 homeobox family.</text>
</comment>
<accession>A0A1B0FDU1</accession>
<keyword evidence="3 6" id="KW-0371">Homeobox</keyword>
<comment type="subcellular location">
    <subcellularLocation>
        <location evidence="1 6 7">Nucleus</location>
    </subcellularLocation>
</comment>
<evidence type="ECO:0000259" key="9">
    <source>
        <dbReference type="PROSITE" id="PS50071"/>
    </source>
</evidence>
<dbReference type="GO" id="GO:0043565">
    <property type="term" value="F:sequence-specific DNA binding"/>
    <property type="evidence" value="ECO:0007669"/>
    <property type="project" value="TreeGrafter"/>
</dbReference>
<dbReference type="SUPFAM" id="SSF46689">
    <property type="entry name" value="Homeodomain-like"/>
    <property type="match status" value="1"/>
</dbReference>
<dbReference type="InterPro" id="IPR052497">
    <property type="entry name" value="H2.0_Homeobox_TF"/>
</dbReference>
<feature type="region of interest" description="Disordered" evidence="8">
    <location>
        <begin position="384"/>
        <end position="446"/>
    </location>
</feature>
<evidence type="ECO:0000313" key="11">
    <source>
        <dbReference type="Proteomes" id="UP000092444"/>
    </source>
</evidence>
<keyword evidence="2 6" id="KW-0238">DNA-binding</keyword>
<keyword evidence="4 6" id="KW-0539">Nucleus</keyword>
<dbReference type="PROSITE" id="PS50071">
    <property type="entry name" value="HOMEOBOX_2"/>
    <property type="match status" value="1"/>
</dbReference>
<dbReference type="CDD" id="cd00086">
    <property type="entry name" value="homeodomain"/>
    <property type="match status" value="1"/>
</dbReference>
<evidence type="ECO:0000256" key="1">
    <source>
        <dbReference type="ARBA" id="ARBA00004123"/>
    </source>
</evidence>
<feature type="compositionally biased region" description="Polar residues" evidence="8">
    <location>
        <begin position="394"/>
        <end position="407"/>
    </location>
</feature>
<dbReference type="PANTHER" id="PTHR46808">
    <property type="entry name" value="H2.0-LIKE HOMEOBOX PROTEIN"/>
    <property type="match status" value="1"/>
</dbReference>
<protein>
    <recommendedName>
        <fullName evidence="9">Homeobox domain-containing protein</fullName>
    </recommendedName>
</protein>
<feature type="compositionally biased region" description="Acidic residues" evidence="8">
    <location>
        <begin position="433"/>
        <end position="446"/>
    </location>
</feature>
<sequence>MISKHNKIMTVVEENVKKQSYLPINAKNETPTNLSVDKTECVEELMESDKIVANVKEKSLQVTNEVQVQQLSFGVDRLLNRSEDTQFKIITEQCEPVGKLCNEAKISVKCCDNANSSYSCCSYPKCSVTSRQSDIQHSRHLTYAVNSWQAAPPAAISNNKIQDAFAFMDSKNIIRPTPIRALGNTINDSVPESYSPVKFQSTIIHSKTPVSLQTLSHSPSFVLSSLVAPLCSMKPLQFTTTKFSTQPYVSTSTSRFRSKTPFQFDLPMVQPNITSLRTNVSDHLAYNNNNNNMSNNNTTNINNGNANRNIDNAAGNVQNLNNGKRKRSWSRAVFSNLQRKGLEIQFQQQKYITKPDRRKLAARLNLTDAQVKVWFQNRRMKWRHTRENLKSGQEKQPISTTTPSDSHQAPHVRSDDHDLPGYSTDGSSSVEMSENENESDEIDVVE</sequence>
<dbReference type="Proteomes" id="UP000092444">
    <property type="component" value="Unassembled WGS sequence"/>
</dbReference>
<dbReference type="GO" id="GO:0000981">
    <property type="term" value="F:DNA-binding transcription factor activity, RNA polymerase II-specific"/>
    <property type="evidence" value="ECO:0007669"/>
    <property type="project" value="InterPro"/>
</dbReference>
<organism evidence="10 11">
    <name type="scientific">Glossina morsitans morsitans</name>
    <name type="common">Savannah tsetse fly</name>
    <dbReference type="NCBI Taxonomy" id="37546"/>
    <lineage>
        <taxon>Eukaryota</taxon>
        <taxon>Metazoa</taxon>
        <taxon>Ecdysozoa</taxon>
        <taxon>Arthropoda</taxon>
        <taxon>Hexapoda</taxon>
        <taxon>Insecta</taxon>
        <taxon>Pterygota</taxon>
        <taxon>Neoptera</taxon>
        <taxon>Endopterygota</taxon>
        <taxon>Diptera</taxon>
        <taxon>Brachycera</taxon>
        <taxon>Muscomorpha</taxon>
        <taxon>Hippoboscoidea</taxon>
        <taxon>Glossinidae</taxon>
        <taxon>Glossina</taxon>
    </lineage>
</organism>
<evidence type="ECO:0000256" key="3">
    <source>
        <dbReference type="ARBA" id="ARBA00023155"/>
    </source>
</evidence>
<dbReference type="STRING" id="37546.A0A1B0FDU1"/>
<dbReference type="Gene3D" id="1.10.10.60">
    <property type="entry name" value="Homeodomain-like"/>
    <property type="match status" value="1"/>
</dbReference>
<dbReference type="PRINTS" id="PR00024">
    <property type="entry name" value="HOMEOBOX"/>
</dbReference>
<dbReference type="InterPro" id="IPR017970">
    <property type="entry name" value="Homeobox_CS"/>
</dbReference>
<evidence type="ECO:0000256" key="5">
    <source>
        <dbReference type="ARBA" id="ARBA00038504"/>
    </source>
</evidence>
<dbReference type="EnsemblMetazoa" id="GMOY001767-RA">
    <property type="protein sequence ID" value="GMOY001767-PA"/>
    <property type="gene ID" value="GMOY001767"/>
</dbReference>
<dbReference type="InterPro" id="IPR001356">
    <property type="entry name" value="HD"/>
</dbReference>
<dbReference type="InterPro" id="IPR009057">
    <property type="entry name" value="Homeodomain-like_sf"/>
</dbReference>
<keyword evidence="11" id="KW-1185">Reference proteome</keyword>
<evidence type="ECO:0000256" key="2">
    <source>
        <dbReference type="ARBA" id="ARBA00023125"/>
    </source>
</evidence>
<dbReference type="EMBL" id="CCAG010004197">
    <property type="status" value="NOT_ANNOTATED_CDS"/>
    <property type="molecule type" value="Genomic_DNA"/>
</dbReference>
<dbReference type="PANTHER" id="PTHR46808:SF1">
    <property type="entry name" value="H2.0-LIKE HOMEOBOX PROTEIN"/>
    <property type="match status" value="1"/>
</dbReference>
<dbReference type="SMART" id="SM00389">
    <property type="entry name" value="HOX"/>
    <property type="match status" value="1"/>
</dbReference>
<evidence type="ECO:0000256" key="6">
    <source>
        <dbReference type="PROSITE-ProRule" id="PRU00108"/>
    </source>
</evidence>
<reference evidence="10" key="1">
    <citation type="submission" date="2020-05" db="UniProtKB">
        <authorList>
            <consortium name="EnsemblMetazoa"/>
        </authorList>
    </citation>
    <scope>IDENTIFICATION</scope>
    <source>
        <strain evidence="10">Yale</strain>
    </source>
</reference>
<feature type="DNA-binding region" description="Homeobox" evidence="6">
    <location>
        <begin position="327"/>
        <end position="386"/>
    </location>
</feature>
<proteinExistence type="inferred from homology"/>
<evidence type="ECO:0000256" key="4">
    <source>
        <dbReference type="ARBA" id="ARBA00023242"/>
    </source>
</evidence>
<dbReference type="EMBL" id="CCAG010004198">
    <property type="status" value="NOT_ANNOTATED_CDS"/>
    <property type="molecule type" value="Genomic_DNA"/>
</dbReference>
<dbReference type="AlphaFoldDB" id="A0A1B0FDU1"/>